<feature type="compositionally biased region" description="Polar residues" evidence="1">
    <location>
        <begin position="186"/>
        <end position="195"/>
    </location>
</feature>
<dbReference type="EMBL" id="ML992720">
    <property type="protein sequence ID" value="KAF2206445.1"/>
    <property type="molecule type" value="Genomic_DNA"/>
</dbReference>
<evidence type="ECO:0000256" key="1">
    <source>
        <dbReference type="SAM" id="MobiDB-lite"/>
    </source>
</evidence>
<feature type="region of interest" description="Disordered" evidence="1">
    <location>
        <begin position="156"/>
        <end position="206"/>
    </location>
</feature>
<sequence length="206" mass="22960">MPPRERVPPPSGRSATRSVGHQMHSGRRVSLIQPLDISSRYLHPIKCQIAYRFQRNEPRARDHTSGPATISPSRSIPQRAARYRTCLTPHHNDVEYCVARARRPRATTRASHHPKPVQSAPPAAVATETRLPGGRIYFTSSRKRAAQVSAYNEHVDKNTPRRKFRSAAKPAPPVAQQQWEIRRGAFSSSTQQARPTLNAAGNARSG</sequence>
<proteinExistence type="predicted"/>
<evidence type="ECO:0000313" key="3">
    <source>
        <dbReference type="Proteomes" id="UP000799539"/>
    </source>
</evidence>
<accession>A0A6A6EXI5</accession>
<feature type="region of interest" description="Disordered" evidence="1">
    <location>
        <begin position="1"/>
        <end position="27"/>
    </location>
</feature>
<feature type="region of interest" description="Disordered" evidence="1">
    <location>
        <begin position="106"/>
        <end position="125"/>
    </location>
</feature>
<evidence type="ECO:0000313" key="2">
    <source>
        <dbReference type="EMBL" id="KAF2206445.1"/>
    </source>
</evidence>
<organism evidence="2 3">
    <name type="scientific">Cercospora zeae-maydis SCOH1-5</name>
    <dbReference type="NCBI Taxonomy" id="717836"/>
    <lineage>
        <taxon>Eukaryota</taxon>
        <taxon>Fungi</taxon>
        <taxon>Dikarya</taxon>
        <taxon>Ascomycota</taxon>
        <taxon>Pezizomycotina</taxon>
        <taxon>Dothideomycetes</taxon>
        <taxon>Dothideomycetidae</taxon>
        <taxon>Mycosphaerellales</taxon>
        <taxon>Mycosphaerellaceae</taxon>
        <taxon>Cercospora</taxon>
    </lineage>
</organism>
<reference evidence="2" key="1">
    <citation type="journal article" date="2020" name="Stud. Mycol.">
        <title>101 Dothideomycetes genomes: a test case for predicting lifestyles and emergence of pathogens.</title>
        <authorList>
            <person name="Haridas S."/>
            <person name="Albert R."/>
            <person name="Binder M."/>
            <person name="Bloem J."/>
            <person name="Labutti K."/>
            <person name="Salamov A."/>
            <person name="Andreopoulos B."/>
            <person name="Baker S."/>
            <person name="Barry K."/>
            <person name="Bills G."/>
            <person name="Bluhm B."/>
            <person name="Cannon C."/>
            <person name="Castanera R."/>
            <person name="Culley D."/>
            <person name="Daum C."/>
            <person name="Ezra D."/>
            <person name="Gonzalez J."/>
            <person name="Henrissat B."/>
            <person name="Kuo A."/>
            <person name="Liang C."/>
            <person name="Lipzen A."/>
            <person name="Lutzoni F."/>
            <person name="Magnuson J."/>
            <person name="Mondo S."/>
            <person name="Nolan M."/>
            <person name="Ohm R."/>
            <person name="Pangilinan J."/>
            <person name="Park H.-J."/>
            <person name="Ramirez L."/>
            <person name="Alfaro M."/>
            <person name="Sun H."/>
            <person name="Tritt A."/>
            <person name="Yoshinaga Y."/>
            <person name="Zwiers L.-H."/>
            <person name="Turgeon B."/>
            <person name="Goodwin S."/>
            <person name="Spatafora J."/>
            <person name="Crous P."/>
            <person name="Grigoriev I."/>
        </authorList>
    </citation>
    <scope>NUCLEOTIDE SEQUENCE</scope>
    <source>
        <strain evidence="2">SCOH1-5</strain>
    </source>
</reference>
<keyword evidence="3" id="KW-1185">Reference proteome</keyword>
<dbReference type="AlphaFoldDB" id="A0A6A6EXI5"/>
<feature type="compositionally biased region" description="Polar residues" evidence="1">
    <location>
        <begin position="66"/>
        <end position="76"/>
    </location>
</feature>
<feature type="region of interest" description="Disordered" evidence="1">
    <location>
        <begin position="56"/>
        <end position="76"/>
    </location>
</feature>
<feature type="compositionally biased region" description="Basic residues" evidence="1">
    <location>
        <begin position="106"/>
        <end position="115"/>
    </location>
</feature>
<name>A0A6A6EXI5_9PEZI</name>
<protein>
    <submittedName>
        <fullName evidence="2">Uncharacterized protein</fullName>
    </submittedName>
</protein>
<dbReference type="Proteomes" id="UP000799539">
    <property type="component" value="Unassembled WGS sequence"/>
</dbReference>
<gene>
    <name evidence="2" type="ORF">CERZMDRAFT_89278</name>
</gene>